<comment type="miscellaneous">
    <text evidence="9">This function is generally fulfilled by the C-terminal part of HisG, which is missing in some bacteria such as this one.</text>
</comment>
<dbReference type="InterPro" id="IPR041715">
    <property type="entry name" value="HisRS-like_core"/>
</dbReference>
<dbReference type="SUPFAM" id="SSF55681">
    <property type="entry name" value="Class II aaRS and biotin synthetases"/>
    <property type="match status" value="1"/>
</dbReference>
<evidence type="ECO:0000256" key="4">
    <source>
        <dbReference type="ARBA" id="ARBA00011496"/>
    </source>
</evidence>
<dbReference type="GO" id="GO:0016757">
    <property type="term" value="F:glycosyltransferase activity"/>
    <property type="evidence" value="ECO:0007669"/>
    <property type="project" value="UniProtKB-KW"/>
</dbReference>
<dbReference type="RefSeq" id="WP_243479730.1">
    <property type="nucleotide sequence ID" value="NZ_CP063982.1"/>
</dbReference>
<keyword evidence="11" id="KW-0808">Transferase</keyword>
<evidence type="ECO:0000256" key="6">
    <source>
        <dbReference type="ARBA" id="ARBA00022490"/>
    </source>
</evidence>
<feature type="domain" description="Class II Histidinyl-tRNA synthetase (HisRS)-like catalytic core" evidence="10">
    <location>
        <begin position="11"/>
        <end position="318"/>
    </location>
</feature>
<keyword evidence="11" id="KW-0328">Glycosyltransferase</keyword>
<evidence type="ECO:0000256" key="8">
    <source>
        <dbReference type="ARBA" id="ARBA00025246"/>
    </source>
</evidence>
<gene>
    <name evidence="9" type="primary">hisZ</name>
    <name evidence="11" type="ORF">DHf2319_05070</name>
</gene>
<evidence type="ECO:0000256" key="1">
    <source>
        <dbReference type="ARBA" id="ARBA00004496"/>
    </source>
</evidence>
<keyword evidence="9" id="KW-0028">Amino-acid biosynthesis</keyword>
<comment type="subcellular location">
    <subcellularLocation>
        <location evidence="1 9">Cytoplasm</location>
    </subcellularLocation>
</comment>
<keyword evidence="7 9" id="KW-0368">Histidine biosynthesis</keyword>
<dbReference type="Proteomes" id="UP000831607">
    <property type="component" value="Chromosome"/>
</dbReference>
<evidence type="ECO:0000313" key="11">
    <source>
        <dbReference type="EMBL" id="UOD51263.1"/>
    </source>
</evidence>
<evidence type="ECO:0000256" key="9">
    <source>
        <dbReference type="HAMAP-Rule" id="MF_00125"/>
    </source>
</evidence>
<sequence>MNGNWLLPDYLADILPAQARQIEDLRRKLLDLFRTFGFETVSPPMLEYIESLLTGAGKDLSLKTFKLVDQLSGRTLGLRADMTPQITRIDAHLLNRPGVTRLCYCGPVLHARPAGLVASREQLQIGAEVYGHAGIEADLEIIRLAIESLKLAGVSNGQLVLCHDGLVQAIINSDPAAQARADEIVALLRDKDLPGIASLRDDGMGGPSVSEPVVAALELLPRLYGGAEVLERAASLSVFKGVSAALESLKTLVTKLAGEKISLDLADVGAYGYHSGVTFSIYASDWHDALVRGGRYDNVGAAFGRARAATGFSMDLIRLARSFGQAEPAAAILAPSSGADDQALTQLVAQLRADGEIVVQLLPGESVAHDEFIFDRELARDGQQWVVRPVNTTAKPNSNSNS</sequence>
<evidence type="ECO:0000256" key="3">
    <source>
        <dbReference type="ARBA" id="ARBA00005539"/>
    </source>
</evidence>
<dbReference type="InterPro" id="IPR045864">
    <property type="entry name" value="aa-tRNA-synth_II/BPL/LPL"/>
</dbReference>
<keyword evidence="6 9" id="KW-0963">Cytoplasm</keyword>
<name>A0ABY4AMJ7_9BURK</name>
<evidence type="ECO:0000313" key="12">
    <source>
        <dbReference type="Proteomes" id="UP000831607"/>
    </source>
</evidence>
<dbReference type="NCBIfam" id="NF009086">
    <property type="entry name" value="PRK12421.1"/>
    <property type="match status" value="1"/>
</dbReference>
<accession>A0ABY4AMJ7</accession>
<dbReference type="InterPro" id="IPR004517">
    <property type="entry name" value="HisZ"/>
</dbReference>
<dbReference type="PIRSF" id="PIRSF001549">
    <property type="entry name" value="His-tRNA_synth"/>
    <property type="match status" value="1"/>
</dbReference>
<protein>
    <recommendedName>
        <fullName evidence="5 9">ATP phosphoribosyltransferase regulatory subunit</fullName>
    </recommendedName>
</protein>
<dbReference type="EMBL" id="CP063982">
    <property type="protein sequence ID" value="UOD51263.1"/>
    <property type="molecule type" value="Genomic_DNA"/>
</dbReference>
<dbReference type="Pfam" id="PF13393">
    <property type="entry name" value="tRNA-synt_His"/>
    <property type="match status" value="1"/>
</dbReference>
<dbReference type="HAMAP" id="MF_00125">
    <property type="entry name" value="HisZ"/>
    <property type="match status" value="1"/>
</dbReference>
<dbReference type="Gene3D" id="3.30.930.10">
    <property type="entry name" value="Bira Bifunctional Protein, Domain 2"/>
    <property type="match status" value="1"/>
</dbReference>
<dbReference type="PANTHER" id="PTHR43707:SF1">
    <property type="entry name" value="HISTIDINE--TRNA LIGASE, MITOCHONDRIAL-RELATED"/>
    <property type="match status" value="1"/>
</dbReference>
<comment type="subunit">
    <text evidence="4 9">Heteromultimer composed of HisG and HisZ subunits.</text>
</comment>
<comment type="similarity">
    <text evidence="3 9">Belongs to the class-II aminoacyl-tRNA synthetase family. HisZ subfamily.</text>
</comment>
<evidence type="ECO:0000256" key="5">
    <source>
        <dbReference type="ARBA" id="ARBA00020397"/>
    </source>
</evidence>
<comment type="pathway">
    <text evidence="2 9">Amino-acid biosynthesis; L-histidine biosynthesis; L-histidine from 5-phospho-alpha-D-ribose 1-diphosphate: step 1/9.</text>
</comment>
<keyword evidence="12" id="KW-1185">Reference proteome</keyword>
<dbReference type="InterPro" id="IPR004516">
    <property type="entry name" value="HisRS/HisZ"/>
</dbReference>
<proteinExistence type="inferred from homology"/>
<reference evidence="11 12" key="1">
    <citation type="submission" date="2020-11" db="EMBL/GenBank/DDBJ databases">
        <title>Algicoccus daihaiensis sp.nov., isolated from Daihai Lake in Inner Mongolia.</title>
        <authorList>
            <person name="Kai J."/>
        </authorList>
    </citation>
    <scope>NUCLEOTIDE SEQUENCE [LARGE SCALE GENOMIC DNA]</scope>
    <source>
        <strain evidence="12">f23</strain>
    </source>
</reference>
<dbReference type="NCBIfam" id="NF008935">
    <property type="entry name" value="PRK12292.1-1"/>
    <property type="match status" value="1"/>
</dbReference>
<organism evidence="11 12">
    <name type="scientific">Orrella daihaiensis</name>
    <dbReference type="NCBI Taxonomy" id="2782176"/>
    <lineage>
        <taxon>Bacteria</taxon>
        <taxon>Pseudomonadati</taxon>
        <taxon>Pseudomonadota</taxon>
        <taxon>Betaproteobacteria</taxon>
        <taxon>Burkholderiales</taxon>
        <taxon>Alcaligenaceae</taxon>
        <taxon>Orrella</taxon>
    </lineage>
</organism>
<comment type="function">
    <text evidence="8 9">Required for the first step of histidine biosynthesis. May allow the feedback regulation of ATP phosphoribosyltransferase activity by histidine.</text>
</comment>
<evidence type="ECO:0000256" key="2">
    <source>
        <dbReference type="ARBA" id="ARBA00004667"/>
    </source>
</evidence>
<evidence type="ECO:0000256" key="7">
    <source>
        <dbReference type="ARBA" id="ARBA00023102"/>
    </source>
</evidence>
<evidence type="ECO:0000259" key="10">
    <source>
        <dbReference type="Pfam" id="PF13393"/>
    </source>
</evidence>
<dbReference type="PANTHER" id="PTHR43707">
    <property type="entry name" value="HISTIDYL-TRNA SYNTHETASE"/>
    <property type="match status" value="1"/>
</dbReference>